<sequence length="711" mass="75643">MELTRLKEAGLRLFPDRQPMLSLRCETDLDRWRREPEPQQERDLLAWLAPLRGPALSGLEDLGSAAFRGWVDQRRSVIHDQVEERLSSAHARFGRLGQPGAAELIRARAERLGLELRAHPPAPPSSELSFEWPEQERALREVMERAARTPQLALLQGHGGTRRSLLGRLVQGTPWYAVQVQCSSQALLLSALAQQLTRALPPEQRPPPTFLLAADPDAALIQVAALMTQAGVPLLIALHNVDEVPAWLRHLLLFWLDLPLPLALVLTTTSARGLAELRLALGQVSARRLHCVTLPPLGVAQVMRGLAAREAAPSPTAAPPETAQAAAGRPAASSSARRAHATRLVQLSEGLPLYVNALAQNARAQGETPGEALGARLPAAVRDLLLADLARLPSAARGGLARLAQVYGRFDPALAAALLGEAAPEVLRVGTQAGLLAAASAREQLSLPELDSRSDDAETGLTFASEITRSALAGTLPAAERHALRAALAGLLVQTDPARSLLYATRAQRPDLAAAARAALPALPAPRCLGTAAPADEPPTTAHPRREAFTPGGYRVTLECGFLHVLRRGHPGPPPLLTLTLPGAGGGGAWTLVARLDVPEQARRDGEAFPPPFALGVRCGPGPRTVYASRPLPDHHEADHHEDGAEHIFGGVLPLGQWFRLCSPRRAGRAEGGGAGAPELSVRALDAALTVGALEWEGGSLRGLCGDLRER</sequence>
<evidence type="ECO:0000313" key="2">
    <source>
        <dbReference type="EMBL" id="MBB5234077.1"/>
    </source>
</evidence>
<evidence type="ECO:0000256" key="1">
    <source>
        <dbReference type="SAM" id="MobiDB-lite"/>
    </source>
</evidence>
<evidence type="ECO:0000313" key="3">
    <source>
        <dbReference type="Proteomes" id="UP000525389"/>
    </source>
</evidence>
<accession>A0A7W8GEC4</accession>
<dbReference type="RefSeq" id="WP_184027426.1">
    <property type="nucleotide sequence ID" value="NZ_JACHFN010000004.1"/>
</dbReference>
<organism evidence="2 3">
    <name type="scientific">Deinococcus budaensis</name>
    <dbReference type="NCBI Taxonomy" id="1665626"/>
    <lineage>
        <taxon>Bacteria</taxon>
        <taxon>Thermotogati</taxon>
        <taxon>Deinococcota</taxon>
        <taxon>Deinococci</taxon>
        <taxon>Deinococcales</taxon>
        <taxon>Deinococcaceae</taxon>
        <taxon>Deinococcus</taxon>
    </lineage>
</organism>
<gene>
    <name evidence="2" type="ORF">HNQ09_001515</name>
</gene>
<protein>
    <submittedName>
        <fullName evidence="2">Uncharacterized protein</fullName>
    </submittedName>
</protein>
<dbReference type="EMBL" id="JACHFN010000004">
    <property type="protein sequence ID" value="MBB5234077.1"/>
    <property type="molecule type" value="Genomic_DNA"/>
</dbReference>
<keyword evidence="3" id="KW-1185">Reference proteome</keyword>
<comment type="caution">
    <text evidence="2">The sequence shown here is derived from an EMBL/GenBank/DDBJ whole genome shotgun (WGS) entry which is preliminary data.</text>
</comment>
<reference evidence="2 3" key="1">
    <citation type="submission" date="2020-08" db="EMBL/GenBank/DDBJ databases">
        <title>Genomic Encyclopedia of Type Strains, Phase IV (KMG-IV): sequencing the most valuable type-strain genomes for metagenomic binning, comparative biology and taxonomic classification.</title>
        <authorList>
            <person name="Goeker M."/>
        </authorList>
    </citation>
    <scope>NUCLEOTIDE SEQUENCE [LARGE SCALE GENOMIC DNA]</scope>
    <source>
        <strain evidence="2 3">DSM 101791</strain>
    </source>
</reference>
<dbReference type="Proteomes" id="UP000525389">
    <property type="component" value="Unassembled WGS sequence"/>
</dbReference>
<proteinExistence type="predicted"/>
<name>A0A7W8GEC4_9DEIO</name>
<feature type="region of interest" description="Disordered" evidence="1">
    <location>
        <begin position="310"/>
        <end position="335"/>
    </location>
</feature>
<dbReference type="AlphaFoldDB" id="A0A7W8GEC4"/>